<dbReference type="InterPro" id="IPR012340">
    <property type="entry name" value="NA-bd_OB-fold"/>
</dbReference>
<dbReference type="InterPro" id="IPR041562">
    <property type="entry name" value="MCM_lid"/>
</dbReference>
<dbReference type="OrthoDB" id="361400at2759"/>
<dbReference type="GO" id="GO:0005524">
    <property type="term" value="F:ATP binding"/>
    <property type="evidence" value="ECO:0007669"/>
    <property type="project" value="UniProtKB-KW"/>
</dbReference>
<evidence type="ECO:0000256" key="1">
    <source>
        <dbReference type="ARBA" id="ARBA00022741"/>
    </source>
</evidence>
<sequence length="790" mass="90715">MSSSTDVINVVSQLYISDLEIESSEFKNRLDQWVNFFMTYWNLLIEPVKEEFFETHVLRLDYEQLLELEVPPSVEAFKKDFYSNPELTLSAMSASLHIYTCYHLRSSDDNTVETDQEGDCIDMDGINNDLDLKIEDYFSIRSSKNDNAVKNNANLIYNVMKNEVVDNELNNLLNSEGLDKYIHFNVIKNQNVKVRVYNYKPVTKFVNLRSHTVGCIASIIGQIIRISKPKTLVTSGLFTCCKCDKSFFKRFRMGLFDPPTRCIQKRCDSRFFILNKHYVITTIYQTIRLQEYMLINNCMDTSKTNSVLDIQVTDDLIGQYNLGNILNVIGIIKMNTTSNVNLYRDNNLIYKMHLNTVSVNLINNKNRIIIDNDSSSGNNEMEDYNTFIKDIYYNEPNRFYLMATSLFPNLKGKHYQKVGLLLSLLGGVNIYDEYKNIKKRGTIHVLLIGEPGVGKSHMLSCISTSLGNHMVSASNITSSGLTAGLVKDNNEFNLEAGILVLLNNSTLCIDELDKLNSTDTLLEVMEAQRVSIAKGGIVKTLKAQTTLICASNPVNSKFNKSLLDNINLSTTLLSRFDLVFLLINDKSDYDDYYDMNKNEETDLIRKLKSFTKYDFLNNFLINEYIEYGKKYINPTFTKEGKEELNFFFKELIELNKNNTNPLKATTRQLQGLIRLCQSRARGDLMKVITNDHVKEVIEVFKNTVYYPNFMNIFESSSVSSINDKKGKKDIIKIFINELKTLLDNKTGEMCELAKDIISKNKSTMEAEELIYRTNNMGYILKQGTNWKTNL</sequence>
<organism evidence="6 7">
    <name type="scientific">Theileria orientalis</name>
    <dbReference type="NCBI Taxonomy" id="68886"/>
    <lineage>
        <taxon>Eukaryota</taxon>
        <taxon>Sar</taxon>
        <taxon>Alveolata</taxon>
        <taxon>Apicomplexa</taxon>
        <taxon>Aconoidasida</taxon>
        <taxon>Piroplasmida</taxon>
        <taxon>Theileriidae</taxon>
        <taxon>Theileria</taxon>
    </lineage>
</organism>
<dbReference type="Pfam" id="PF17207">
    <property type="entry name" value="MCM_OB"/>
    <property type="match status" value="1"/>
</dbReference>
<dbReference type="AlphaFoldDB" id="A0A976M489"/>
<dbReference type="GO" id="GO:0042555">
    <property type="term" value="C:MCM complex"/>
    <property type="evidence" value="ECO:0007669"/>
    <property type="project" value="TreeGrafter"/>
</dbReference>
<keyword evidence="3 4" id="KW-0238">DNA-binding</keyword>
<gene>
    <name evidence="6" type="ORF">MACJ_000532</name>
</gene>
<evidence type="ECO:0000256" key="2">
    <source>
        <dbReference type="ARBA" id="ARBA00022840"/>
    </source>
</evidence>
<evidence type="ECO:0000313" key="7">
    <source>
        <dbReference type="Proteomes" id="UP000244803"/>
    </source>
</evidence>
<dbReference type="Gene3D" id="2.20.28.10">
    <property type="match status" value="1"/>
</dbReference>
<evidence type="ECO:0000256" key="3">
    <source>
        <dbReference type="ARBA" id="ARBA00023125"/>
    </source>
</evidence>
<dbReference type="SUPFAM" id="SSF50249">
    <property type="entry name" value="Nucleic acid-binding proteins"/>
    <property type="match status" value="1"/>
</dbReference>
<dbReference type="InterPro" id="IPR031327">
    <property type="entry name" value="MCM"/>
</dbReference>
<evidence type="ECO:0000313" key="6">
    <source>
        <dbReference type="EMBL" id="UKJ88089.2"/>
    </source>
</evidence>
<dbReference type="EMBL" id="CP056065">
    <property type="protein sequence ID" value="UKJ88089.2"/>
    <property type="molecule type" value="Genomic_DNA"/>
</dbReference>
<comment type="similarity">
    <text evidence="4">Belongs to the MCM family.</text>
</comment>
<dbReference type="SMART" id="SM00382">
    <property type="entry name" value="AAA"/>
    <property type="match status" value="1"/>
</dbReference>
<keyword evidence="1 4" id="KW-0547">Nucleotide-binding</keyword>
<dbReference type="PROSITE" id="PS50051">
    <property type="entry name" value="MCM_2"/>
    <property type="match status" value="1"/>
</dbReference>
<dbReference type="InterPro" id="IPR033762">
    <property type="entry name" value="MCM_OB"/>
</dbReference>
<evidence type="ECO:0000259" key="5">
    <source>
        <dbReference type="PROSITE" id="PS50051"/>
    </source>
</evidence>
<protein>
    <submittedName>
        <fullName evidence="6">Minichromosome maintenance protein</fullName>
        <ecNumber evidence="6">3.6.4.12</ecNumber>
    </submittedName>
</protein>
<dbReference type="GO" id="GO:0003697">
    <property type="term" value="F:single-stranded DNA binding"/>
    <property type="evidence" value="ECO:0007669"/>
    <property type="project" value="TreeGrafter"/>
</dbReference>
<dbReference type="SMART" id="SM00350">
    <property type="entry name" value="MCM"/>
    <property type="match status" value="1"/>
</dbReference>
<dbReference type="SUPFAM" id="SSF52540">
    <property type="entry name" value="P-loop containing nucleoside triphosphate hydrolases"/>
    <property type="match status" value="1"/>
</dbReference>
<dbReference type="Pfam" id="PF17855">
    <property type="entry name" value="MCM_lid"/>
    <property type="match status" value="1"/>
</dbReference>
<dbReference type="PRINTS" id="PR01657">
    <property type="entry name" value="MCMFAMILY"/>
</dbReference>
<dbReference type="GO" id="GO:0016787">
    <property type="term" value="F:hydrolase activity"/>
    <property type="evidence" value="ECO:0007669"/>
    <property type="project" value="UniProtKB-KW"/>
</dbReference>
<dbReference type="GO" id="GO:0017116">
    <property type="term" value="F:single-stranded DNA helicase activity"/>
    <property type="evidence" value="ECO:0007669"/>
    <property type="project" value="TreeGrafter"/>
</dbReference>
<dbReference type="Pfam" id="PF00493">
    <property type="entry name" value="MCM"/>
    <property type="match status" value="1"/>
</dbReference>
<dbReference type="GO" id="GO:0005634">
    <property type="term" value="C:nucleus"/>
    <property type="evidence" value="ECO:0007669"/>
    <property type="project" value="TreeGrafter"/>
</dbReference>
<dbReference type="PANTHER" id="PTHR11630">
    <property type="entry name" value="DNA REPLICATION LICENSING FACTOR MCM FAMILY MEMBER"/>
    <property type="match status" value="1"/>
</dbReference>
<dbReference type="Proteomes" id="UP000244803">
    <property type="component" value="Chromosome 1"/>
</dbReference>
<dbReference type="PANTHER" id="PTHR11630:SF47">
    <property type="entry name" value="DNA HELICASE MCM8"/>
    <property type="match status" value="1"/>
</dbReference>
<dbReference type="InterPro" id="IPR003593">
    <property type="entry name" value="AAA+_ATPase"/>
</dbReference>
<dbReference type="InterPro" id="IPR001208">
    <property type="entry name" value="MCM_dom"/>
</dbReference>
<evidence type="ECO:0000256" key="4">
    <source>
        <dbReference type="RuleBase" id="RU004070"/>
    </source>
</evidence>
<dbReference type="InterPro" id="IPR027417">
    <property type="entry name" value="P-loop_NTPase"/>
</dbReference>
<reference evidence="6" key="1">
    <citation type="submission" date="2022-07" db="EMBL/GenBank/DDBJ databases">
        <title>Evaluation of T. orientalis genome assembly methods using nanopore sequencing and analysis of variation between genomes.</title>
        <authorList>
            <person name="Yam J."/>
            <person name="Micallef M.L."/>
            <person name="Liu M."/>
            <person name="Djordjevic S.P."/>
            <person name="Bogema D.R."/>
            <person name="Jenkins C."/>
        </authorList>
    </citation>
    <scope>NUCLEOTIDE SEQUENCE</scope>
    <source>
        <strain evidence="6">Fish Creek</strain>
    </source>
</reference>
<dbReference type="Gene3D" id="2.40.50.140">
    <property type="entry name" value="Nucleic acid-binding proteins"/>
    <property type="match status" value="1"/>
</dbReference>
<name>A0A976M489_THEOR</name>
<dbReference type="Gene3D" id="3.40.50.300">
    <property type="entry name" value="P-loop containing nucleotide triphosphate hydrolases"/>
    <property type="match status" value="1"/>
</dbReference>
<proteinExistence type="inferred from homology"/>
<dbReference type="EC" id="3.6.4.12" evidence="6"/>
<keyword evidence="6" id="KW-0378">Hydrolase</keyword>
<accession>A0A976M489</accession>
<keyword evidence="2 4" id="KW-0067">ATP-binding</keyword>
<feature type="domain" description="MCM C-terminal AAA(+) ATPase" evidence="5">
    <location>
        <begin position="398"/>
        <end position="591"/>
    </location>
</feature>